<comment type="similarity">
    <text evidence="1">Belongs to the disease resistance NB-LRR family.</text>
</comment>
<evidence type="ECO:0000256" key="1">
    <source>
        <dbReference type="ARBA" id="ARBA00008894"/>
    </source>
</evidence>
<dbReference type="Proteomes" id="UP001428341">
    <property type="component" value="Unassembled WGS sequence"/>
</dbReference>
<evidence type="ECO:0000313" key="8">
    <source>
        <dbReference type="EMBL" id="KAK9200761.1"/>
    </source>
</evidence>
<proteinExistence type="inferred from homology"/>
<keyword evidence="3" id="KW-0611">Plant defense</keyword>
<feature type="coiled-coil region" evidence="5">
    <location>
        <begin position="17"/>
        <end position="44"/>
    </location>
</feature>
<dbReference type="PANTHER" id="PTHR33463:SF198">
    <property type="entry name" value="RPP4C3"/>
    <property type="match status" value="1"/>
</dbReference>
<protein>
    <recommendedName>
        <fullName evidence="7">ALOG domain-containing protein</fullName>
    </recommendedName>
</protein>
<feature type="compositionally biased region" description="Basic and acidic residues" evidence="6">
    <location>
        <begin position="1456"/>
        <end position="1472"/>
    </location>
</feature>
<evidence type="ECO:0000256" key="5">
    <source>
        <dbReference type="SAM" id="Coils"/>
    </source>
</evidence>
<feature type="domain" description="ALOG" evidence="7">
    <location>
        <begin position="1485"/>
        <end position="1612"/>
    </location>
</feature>
<organism evidence="8 9">
    <name type="scientific">Citrus x changshan-huyou</name>
    <dbReference type="NCBI Taxonomy" id="2935761"/>
    <lineage>
        <taxon>Eukaryota</taxon>
        <taxon>Viridiplantae</taxon>
        <taxon>Streptophyta</taxon>
        <taxon>Embryophyta</taxon>
        <taxon>Tracheophyta</taxon>
        <taxon>Spermatophyta</taxon>
        <taxon>Magnoliopsida</taxon>
        <taxon>eudicotyledons</taxon>
        <taxon>Gunneridae</taxon>
        <taxon>Pentapetalae</taxon>
        <taxon>rosids</taxon>
        <taxon>malvids</taxon>
        <taxon>Sapindales</taxon>
        <taxon>Rutaceae</taxon>
        <taxon>Aurantioideae</taxon>
        <taxon>Citrus</taxon>
    </lineage>
</organism>
<evidence type="ECO:0000256" key="2">
    <source>
        <dbReference type="ARBA" id="ARBA00022741"/>
    </source>
</evidence>
<dbReference type="InterPro" id="IPR032675">
    <property type="entry name" value="LRR_dom_sf"/>
</dbReference>
<feature type="region of interest" description="Disordered" evidence="6">
    <location>
        <begin position="1343"/>
        <end position="1379"/>
    </location>
</feature>
<comment type="caution">
    <text evidence="8">The sequence shown here is derived from an EMBL/GenBank/DDBJ whole genome shotgun (WGS) entry which is preliminary data.</text>
</comment>
<dbReference type="InterPro" id="IPR003593">
    <property type="entry name" value="AAA+_ATPase"/>
</dbReference>
<dbReference type="Gene3D" id="3.80.10.10">
    <property type="entry name" value="Ribonuclease Inhibitor"/>
    <property type="match status" value="3"/>
</dbReference>
<feature type="compositionally biased region" description="Polar residues" evidence="6">
    <location>
        <begin position="1439"/>
        <end position="1455"/>
    </location>
</feature>
<feature type="compositionally biased region" description="Polar residues" evidence="6">
    <location>
        <begin position="1362"/>
        <end position="1378"/>
    </location>
</feature>
<evidence type="ECO:0000256" key="3">
    <source>
        <dbReference type="ARBA" id="ARBA00022821"/>
    </source>
</evidence>
<dbReference type="SUPFAM" id="SSF52058">
    <property type="entry name" value="L domain-like"/>
    <property type="match status" value="2"/>
</dbReference>
<dbReference type="InterPro" id="IPR006936">
    <property type="entry name" value="ALOG_dom"/>
</dbReference>
<dbReference type="Gene3D" id="1.10.8.430">
    <property type="entry name" value="Helical domain of apoptotic protease-activating factors"/>
    <property type="match status" value="1"/>
</dbReference>
<gene>
    <name evidence="8" type="ORF">WN944_015960</name>
</gene>
<dbReference type="FunFam" id="3.40.50.300:FF:001091">
    <property type="entry name" value="Probable disease resistance protein At1g61300"/>
    <property type="match status" value="1"/>
</dbReference>
<dbReference type="Gene3D" id="3.40.50.300">
    <property type="entry name" value="P-loop containing nucleotide triphosphate hydrolases"/>
    <property type="match status" value="1"/>
</dbReference>
<dbReference type="PANTHER" id="PTHR33463">
    <property type="entry name" value="NB-ARC DOMAIN-CONTAINING PROTEIN-RELATED"/>
    <property type="match status" value="1"/>
</dbReference>
<dbReference type="SMART" id="SM00382">
    <property type="entry name" value="AAA"/>
    <property type="match status" value="1"/>
</dbReference>
<dbReference type="InterPro" id="IPR042197">
    <property type="entry name" value="Apaf_helical"/>
</dbReference>
<dbReference type="Pfam" id="PF23247">
    <property type="entry name" value="LRR_RPS2"/>
    <property type="match status" value="4"/>
</dbReference>
<dbReference type="PROSITE" id="PS51697">
    <property type="entry name" value="ALOG"/>
    <property type="match status" value="1"/>
</dbReference>
<keyword evidence="5" id="KW-0175">Coiled coil</keyword>
<reference evidence="8 9" key="1">
    <citation type="submission" date="2024-05" db="EMBL/GenBank/DDBJ databases">
        <title>Haplotype-resolved chromosome-level genome assembly of Huyou (Citrus changshanensis).</title>
        <authorList>
            <person name="Miao C."/>
            <person name="Chen W."/>
            <person name="Wu Y."/>
            <person name="Wang L."/>
            <person name="Zhao S."/>
            <person name="Grierson D."/>
            <person name="Xu C."/>
            <person name="Chen K."/>
        </authorList>
    </citation>
    <scope>NUCLEOTIDE SEQUENCE [LARGE SCALE GENOMIC DNA]</scope>
    <source>
        <strain evidence="8">01-14</strain>
        <tissue evidence="8">Leaf</tissue>
    </source>
</reference>
<sequence length="1624" mass="185083">MGKGKQFGYFCCYKSNFDHLTREVEKLRERRESVQHRVDFAKENGEEIEQSVENWLISVDKIVEEAGKFVEDDEEANNPCFKGLCPNLKNRHQLSKKAAKEVKAIVELQDEGNFDRVSVRGISRDRLVAYTESYNEGHEFIESRESILNDILDALRGPYVYMIGVYGMAGIGKTTLVKEVAQLAKEGRIFDEVVFAEVSQTPDLKRIRREIADQLGLNFCEESDSERIMMLCNRLKREKKILVILDDIWTSLDLERTGIPFGDVHRGCKILVTSRRRDVLVSEMHCQNNYCVSVLNKEEAWSLFSKVVGNCVEDPDLQTVAIQVANECGGLPIAILTVARTLRNKPLFVWKKALQELRFSARNFTGLEALLGSTIELIYNYLEGEELKLTFLLCSLMKHPCDAPIMDLLKYGTGLGLFEDIYTMQERRDRVYALVRGLKDTCLLHDDDTADWFSMLGFVRNVAISIASINLMVRNDALIEWPNKGMLKNCIAIFLHDINTGELPEGLEYPHLTSFCMNPKDPFLHIPDNFFAGMPKLRVLVLTRMKLLTLPSSFCHLPNLESLCLDQCILGDIAIIGNLKNLEILSLCCSDIEQLPREIGELTQLKLLDLSNCSKLKVIPPNVISSLSQLEELYLGNTSVEWEFEGLNLERNNASLQELSILSHLTTLEIHIRDAVILPKGLFSQKLARYKILVGDVWDWPGKSENRRTLKLKLPTNIYLDEIIMNLKEIEELYLDEVPGIENVLYELDRKGLPALKHLRAQNNPFILCIVDSMAQVRCNAFPVLESMFLHNLIHLEKICDGLLTAEFFSKLRIIKVRNCDKLKNIFSFSIVRGLPQLQILKVIKCNNMEEIFSFGGEDDVGYNEVDKIEFGQLRSLILKFLPQLTSFYAQLKSSDELDTPKLLFNERVVFPNLETLELYAINTERIWHNQPVAVSPGIQNLTRLIVHGSEKIKYLFPSSIVRNFVQLQHLEICHCTVLEEIVSKERGEEATATFVFPKVTYLKLCNLSELITFYPGIHTLEWPLLKRLEVYGCNKVKIFTSEFLSFPKNSEEIQHNIPTQQALFLVEKVGSHLEELKLSGKDITMIREGRLPTYLFQNLKILEVVNDKSDNFPICFLQYFKNLEKLELRWSSYKQIFSYKEAEKHAGKLTHIKSLKLWELSDLMYLWNQGFKLDSVVENLEMLEVWWCDNLVNLVPSSPSFRNLITLEVWYCKGLKNLVTSSTAKSLVQLMQLRIDGCKMITEIISNEGDVAEDEIVFSKLKWLSLENLESLTSFYSGNYTFKFPCLEDLFVIECPNMKIFSTRESNTPKLQEVRQNWGLDKGCWEGGLNATIQQLHKKKSLSPLPSIDSPSLPLDEATNSERPPSNLSGSHKSQPQLPLLMASPTFSLAAATRADELSSNLSGSHKTQSLLRESSLPLNASPLLPLTAADTVNKLSSDFSGSHKSQGKCTGNLSDDRGKKIAEGSSDHHQQQQQQQHPMTPSRYESQKRRDWNTFGQYLKNQRPPVPLSQCSSSHVLEFLRYLDQFGKTKVHLQGCMFYGQPNPPAPCTCPLRQAWGSLDALIGQLRAAYEENGGSPETNPFASGEIRVYLREVRECQAKARGIPYKKKKRMKLSQGKTSDE</sequence>
<evidence type="ECO:0000256" key="4">
    <source>
        <dbReference type="ARBA" id="ARBA00022840"/>
    </source>
</evidence>
<feature type="region of interest" description="Disordered" evidence="6">
    <location>
        <begin position="1439"/>
        <end position="1489"/>
    </location>
</feature>
<dbReference type="InterPro" id="IPR057135">
    <property type="entry name" value="At4g27190-like_LRR"/>
</dbReference>
<keyword evidence="4" id="KW-0067">ATP-binding</keyword>
<dbReference type="InterPro" id="IPR002182">
    <property type="entry name" value="NB-ARC"/>
</dbReference>
<dbReference type="InterPro" id="IPR050905">
    <property type="entry name" value="Plant_NBS-LRR"/>
</dbReference>
<evidence type="ECO:0000259" key="7">
    <source>
        <dbReference type="PROSITE" id="PS51697"/>
    </source>
</evidence>
<dbReference type="GO" id="GO:0005524">
    <property type="term" value="F:ATP binding"/>
    <property type="evidence" value="ECO:0007669"/>
    <property type="project" value="UniProtKB-KW"/>
</dbReference>
<dbReference type="PRINTS" id="PR00364">
    <property type="entry name" value="DISEASERSIST"/>
</dbReference>
<dbReference type="Pfam" id="PF13855">
    <property type="entry name" value="LRR_8"/>
    <property type="match status" value="1"/>
</dbReference>
<keyword evidence="2" id="KW-0547">Nucleotide-binding</keyword>
<keyword evidence="9" id="KW-1185">Reference proteome</keyword>
<feature type="compositionally biased region" description="Low complexity" evidence="6">
    <location>
        <begin position="1343"/>
        <end position="1357"/>
    </location>
</feature>
<evidence type="ECO:0000313" key="9">
    <source>
        <dbReference type="Proteomes" id="UP001428341"/>
    </source>
</evidence>
<evidence type="ECO:0000256" key="6">
    <source>
        <dbReference type="SAM" id="MobiDB-lite"/>
    </source>
</evidence>
<dbReference type="SUPFAM" id="SSF52540">
    <property type="entry name" value="P-loop containing nucleoside triphosphate hydrolases"/>
    <property type="match status" value="1"/>
</dbReference>
<dbReference type="EMBL" id="JBCGBO010000005">
    <property type="protein sequence ID" value="KAK9200761.1"/>
    <property type="molecule type" value="Genomic_DNA"/>
</dbReference>
<accession>A0AAP0M8H1</accession>
<dbReference type="Pfam" id="PF04852">
    <property type="entry name" value="ALOG_dom"/>
    <property type="match status" value="1"/>
</dbReference>
<dbReference type="Pfam" id="PF00931">
    <property type="entry name" value="NB-ARC"/>
    <property type="match status" value="1"/>
</dbReference>
<dbReference type="GO" id="GO:0006952">
    <property type="term" value="P:defense response"/>
    <property type="evidence" value="ECO:0007669"/>
    <property type="project" value="UniProtKB-KW"/>
</dbReference>
<name>A0AAP0M8H1_9ROSI</name>
<dbReference type="InterPro" id="IPR001611">
    <property type="entry name" value="Leu-rich_rpt"/>
</dbReference>
<dbReference type="InterPro" id="IPR027417">
    <property type="entry name" value="P-loop_NTPase"/>
</dbReference>
<dbReference type="GO" id="GO:0043531">
    <property type="term" value="F:ADP binding"/>
    <property type="evidence" value="ECO:0007669"/>
    <property type="project" value="InterPro"/>
</dbReference>